<protein>
    <recommendedName>
        <fullName evidence="3">HNH endonuclease</fullName>
    </recommendedName>
</protein>
<dbReference type="HOGENOM" id="CLU_754004_0_0_6"/>
<dbReference type="Proteomes" id="UP000008888">
    <property type="component" value="Chromosome"/>
</dbReference>
<evidence type="ECO:0000313" key="2">
    <source>
        <dbReference type="Proteomes" id="UP000008888"/>
    </source>
</evidence>
<sequence>MLHKRELPDNEFEDLNKVYRIKRKLLYWLLRTPPTESVSKENLEDLFGKKLGSWFWMRIRQPSKRTQFGQAIDMLAAKARSENFEAKQVASAIRHDAQFHQKWHSPGFELKFPGEFNEWLDSIKAVAEPFYDWLASEKGFAKDVFGLTGGDMTRSKIMQAYRPQSLGICGYCDGPLGEIGSKADANDCEHFFPKSKWPHLAIHPANLFTSCKGCNETWKLDKTPMGNADEAGIRGTYHPSLLGGASLISVVAKQSPDHPMRVCIEIRDESVPERAQTLVETLDLEARWSNDVNEKMDGRGVSVFVSKAFQDRFRGQAPVEAEIDELLDDSIIWARKNISKEERSIRLAAALQYQKDCHLAQIIQELL</sequence>
<reference key="2">
    <citation type="submission" date="2011-05" db="EMBL/GenBank/DDBJ databases">
        <title>Complete genome sequence of the aerobic marine methanotroph Methylomonas methanica MC09.</title>
        <authorList>
            <person name="Boden R."/>
            <person name="Cunliffe M."/>
            <person name="Scanlan J."/>
            <person name="Moussard H."/>
            <person name="Kits K.D."/>
            <person name="Klotz M."/>
            <person name="Jetten M."/>
            <person name="Vuilleumier S."/>
            <person name="Han J."/>
            <person name="Peters L."/>
            <person name="Mikhailova N."/>
            <person name="Teshima H."/>
            <person name="Tapia R."/>
            <person name="Kyrpides N."/>
            <person name="Ivanova N."/>
            <person name="Pagani I."/>
            <person name="Cheng J.-F."/>
            <person name="Goodwin L."/>
            <person name="Han C."/>
            <person name="Hauser L."/>
            <person name="Land M."/>
            <person name="Lapidus A."/>
            <person name="Lucas S."/>
            <person name="Pitluck S."/>
            <person name="Woyke T."/>
            <person name="Stein L.Y."/>
            <person name="Murrell C."/>
        </authorList>
    </citation>
    <scope>NUCLEOTIDE SEQUENCE</scope>
    <source>
        <strain>MC09</strain>
    </source>
</reference>
<dbReference type="eggNOG" id="COG1403">
    <property type="taxonomic scope" value="Bacteria"/>
</dbReference>
<evidence type="ECO:0000313" key="1">
    <source>
        <dbReference type="EMBL" id="AEG02815.1"/>
    </source>
</evidence>
<dbReference type="RefSeq" id="WP_013821028.1">
    <property type="nucleotide sequence ID" value="NC_015572.1"/>
</dbReference>
<accession>G0A4S4</accession>
<dbReference type="AlphaFoldDB" id="G0A4S4"/>
<dbReference type="STRING" id="857087.Metme_4473"/>
<organism evidence="1 2">
    <name type="scientific">Methylomonas methanica (strain DSM 25384 / MC09)</name>
    <dbReference type="NCBI Taxonomy" id="857087"/>
    <lineage>
        <taxon>Bacteria</taxon>
        <taxon>Pseudomonadati</taxon>
        <taxon>Pseudomonadota</taxon>
        <taxon>Gammaproteobacteria</taxon>
        <taxon>Methylococcales</taxon>
        <taxon>Methylococcaceae</taxon>
        <taxon>Methylomonas</taxon>
    </lineage>
</organism>
<reference evidence="1 2" key="1">
    <citation type="journal article" date="2011" name="J. Bacteriol.">
        <title>Complete Genome Sequence of the Aerobic Marine Methanotroph Methylomonas methanica MC09.</title>
        <authorList>
            <person name="Boden R."/>
            <person name="Cunliffe M."/>
            <person name="Scanlan J."/>
            <person name="Moussard H."/>
            <person name="Kits K.D."/>
            <person name="Klotz M.G."/>
            <person name="Jetten M.S."/>
            <person name="Vuilleumier S."/>
            <person name="Han J."/>
            <person name="Peters L."/>
            <person name="Mikhailova N."/>
            <person name="Teshima H."/>
            <person name="Tapia R."/>
            <person name="Kyrpides N."/>
            <person name="Ivanova N."/>
            <person name="Pagani I."/>
            <person name="Cheng J.F."/>
            <person name="Goodwin L."/>
            <person name="Han C."/>
            <person name="Hauser L."/>
            <person name="Land M.L."/>
            <person name="Lapidus A."/>
            <person name="Lucas S."/>
            <person name="Pitluck S."/>
            <person name="Woyke T."/>
            <person name="Stein L."/>
            <person name="Murrell J.C."/>
        </authorList>
    </citation>
    <scope>NUCLEOTIDE SEQUENCE [LARGE SCALE GENOMIC DNA]</scope>
    <source>
        <strain evidence="1 2">MC09</strain>
    </source>
</reference>
<keyword evidence="2" id="KW-1185">Reference proteome</keyword>
<evidence type="ECO:0008006" key="3">
    <source>
        <dbReference type="Google" id="ProtNLM"/>
    </source>
</evidence>
<dbReference type="KEGG" id="mmt:Metme_4473"/>
<dbReference type="Gene3D" id="1.10.30.50">
    <property type="match status" value="1"/>
</dbReference>
<gene>
    <name evidence="1" type="ordered locus">Metme_4473</name>
</gene>
<proteinExistence type="predicted"/>
<name>G0A4S4_METMM</name>
<reference evidence="2" key="3">
    <citation type="submission" date="2011-05" db="EMBL/GenBank/DDBJ databases">
        <title>Complete sequence of Methylomonas methanica MC09.</title>
        <authorList>
            <consortium name="US DOE Joint Genome Institute"/>
            <person name="Lucas S."/>
            <person name="Han J."/>
            <person name="Lapidus A."/>
            <person name="Cheng J.-F."/>
            <person name="Goodwin L."/>
            <person name="Pitluck S."/>
            <person name="Peters L."/>
            <person name="Mikhailova N."/>
            <person name="Teshima H."/>
            <person name="Han C."/>
            <person name="Tapia R."/>
            <person name="Land M."/>
            <person name="Hauser L."/>
            <person name="Kyrpides N."/>
            <person name="Ivanova N."/>
            <person name="Pagani I."/>
            <person name="Stein L."/>
            <person name="Woyke T."/>
        </authorList>
    </citation>
    <scope>NUCLEOTIDE SEQUENCE [LARGE SCALE GENOMIC DNA]</scope>
    <source>
        <strain evidence="2">MC09</strain>
    </source>
</reference>
<dbReference type="OrthoDB" id="9816185at2"/>
<dbReference type="EMBL" id="CP002738">
    <property type="protein sequence ID" value="AEG02815.1"/>
    <property type="molecule type" value="Genomic_DNA"/>
</dbReference>